<protein>
    <submittedName>
        <fullName evidence="5">RNA polymerase-associated protein RapA</fullName>
        <ecNumber evidence="5">3.6.4.-</ecNumber>
    </submittedName>
</protein>
<dbReference type="SUPFAM" id="SSF52540">
    <property type="entry name" value="P-loop containing nucleoside triphosphate hydrolases"/>
    <property type="match status" value="1"/>
</dbReference>
<dbReference type="EC" id="3.6.4.-" evidence="5"/>
<dbReference type="PROSITE" id="PS51192">
    <property type="entry name" value="HELICASE_ATP_BIND_1"/>
    <property type="match status" value="1"/>
</dbReference>
<dbReference type="PANTHER" id="PTHR45766">
    <property type="entry name" value="DNA ANNEALING HELICASE AND ENDONUCLEASE ZRANB3 FAMILY MEMBER"/>
    <property type="match status" value="1"/>
</dbReference>
<dbReference type="GO" id="GO:0043596">
    <property type="term" value="C:nuclear replication fork"/>
    <property type="evidence" value="ECO:0007669"/>
    <property type="project" value="TreeGrafter"/>
</dbReference>
<dbReference type="SMART" id="SM00490">
    <property type="entry name" value="HELICc"/>
    <property type="match status" value="1"/>
</dbReference>
<dbReference type="GO" id="GO:0005524">
    <property type="term" value="F:ATP binding"/>
    <property type="evidence" value="ECO:0007669"/>
    <property type="project" value="InterPro"/>
</dbReference>
<evidence type="ECO:0000313" key="5">
    <source>
        <dbReference type="EMBL" id="MPL69781.1"/>
    </source>
</evidence>
<dbReference type="AlphaFoldDB" id="A0A644TVS5"/>
<dbReference type="PROSITE" id="PS51194">
    <property type="entry name" value="HELICASE_CTER"/>
    <property type="match status" value="1"/>
</dbReference>
<dbReference type="InterPro" id="IPR027417">
    <property type="entry name" value="P-loop_NTPase"/>
</dbReference>
<evidence type="ECO:0000256" key="1">
    <source>
        <dbReference type="ARBA" id="ARBA00022801"/>
    </source>
</evidence>
<reference evidence="5" key="1">
    <citation type="submission" date="2019-08" db="EMBL/GenBank/DDBJ databases">
        <authorList>
            <person name="Kucharzyk K."/>
            <person name="Murdoch R.W."/>
            <person name="Higgins S."/>
            <person name="Loffler F."/>
        </authorList>
    </citation>
    <scope>NUCLEOTIDE SEQUENCE</scope>
</reference>
<dbReference type="SMART" id="SM00487">
    <property type="entry name" value="DEXDc"/>
    <property type="match status" value="1"/>
</dbReference>
<dbReference type="InterPro" id="IPR014001">
    <property type="entry name" value="Helicase_ATP-bd"/>
</dbReference>
<dbReference type="Gene3D" id="3.30.870.10">
    <property type="entry name" value="Endonuclease Chain A"/>
    <property type="match status" value="1"/>
</dbReference>
<dbReference type="PANTHER" id="PTHR45766:SF6">
    <property type="entry name" value="SWI_SNF-RELATED MATRIX-ASSOCIATED ACTIN-DEPENDENT REGULATOR OF CHROMATIN SUBFAMILY A-LIKE PROTEIN 1"/>
    <property type="match status" value="1"/>
</dbReference>
<dbReference type="Gene3D" id="3.40.50.300">
    <property type="entry name" value="P-loop containing nucleotide triphosphate hydrolases"/>
    <property type="match status" value="1"/>
</dbReference>
<dbReference type="InterPro" id="IPR000330">
    <property type="entry name" value="SNF2_N"/>
</dbReference>
<dbReference type="GO" id="GO:0016787">
    <property type="term" value="F:hydrolase activity"/>
    <property type="evidence" value="ECO:0007669"/>
    <property type="project" value="UniProtKB-KW"/>
</dbReference>
<keyword evidence="2" id="KW-0175">Coiled coil</keyword>
<evidence type="ECO:0000259" key="4">
    <source>
        <dbReference type="PROSITE" id="PS51194"/>
    </source>
</evidence>
<feature type="coiled-coil region" evidence="2">
    <location>
        <begin position="656"/>
        <end position="686"/>
    </location>
</feature>
<dbReference type="Pfam" id="PF00271">
    <property type="entry name" value="Helicase_C"/>
    <property type="match status" value="1"/>
</dbReference>
<organism evidence="5">
    <name type="scientific">bioreactor metagenome</name>
    <dbReference type="NCBI Taxonomy" id="1076179"/>
    <lineage>
        <taxon>unclassified sequences</taxon>
        <taxon>metagenomes</taxon>
        <taxon>ecological metagenomes</taxon>
    </lineage>
</organism>
<name>A0A644TVS5_9ZZZZ</name>
<dbReference type="Pfam" id="PF00176">
    <property type="entry name" value="SNF2-rel_dom"/>
    <property type="match status" value="1"/>
</dbReference>
<proteinExistence type="predicted"/>
<dbReference type="Gene3D" id="3.40.50.10810">
    <property type="entry name" value="Tandem AAA-ATPase domain"/>
    <property type="match status" value="1"/>
</dbReference>
<sequence>MLIDNKNELIKGQETTIYQYLDNNIIKDGKLDFVTGYFTISALSKLFDKIKSQTHYRIVLGDLFSVKPTRRNIVDIINQKHEVNDVFNLKDDCEKAVSFLKQDNVEVKTVDKNFCHAKTYIYHNPNISKHKDNFYIVGSSNFTDAGIGLKPSANIELNKLVNGTDAGFEKAGEWFELLWSSESTKDSISIDKNQTQTCKDFLISLISDFFEKYEPEILYYKTLYELFKEDFDQFDIDISAKRDIAHLRDTVIFNKLFLFQQKGVMSLIRMLQKYHGAVLADAVGLGKTWSALAVMKYFELQGYKILLLCPKKLSNNWQRYLKDRHSVFEADKFDFFIRYHTDLFENRMNKDGMTLANFKRFQKMLIVIDESHNLRNDGSNRYQFLIENFYQNLGNRDIKTLMLTATPINNKLTDIRNQFKLMVGGNDTGFRETEGIEIKSLQQKFANAQKYFNKWQFRDDRRISELRANIPEEIFKLIDATVVARTRQLIKKHLNEGLHFPNVAPPENIPGDQIEIGKYKTIEMLLDAIENVHMTAYKPAFYMKETKAKDALEDERYRQKALAKIMYILLIKRMESSWFALFETVKSIYAYHQTVYKRVHEYVKTQTDSEVEQIDVEDESLEIDEIIADVDFDGIDEIGRKKPIKISEIVNLDAFEKDLKHDIEALKELFENLKLLDELIKNELESKPNHHSADSKLQKLIEVIVESRKENPDRKIIIFSVFRDTAKYLYDQFRQRGFDKLALVSGTENQCTYKDIGRKGKDDFEPLLERFAPETKLYREKDWAYIYEENNLKEPKNYDEWKTIIEKHDKATHRILQEDVNILIATDCLSEGQNLQDADYLINYDIHWNPVRLIQRFGRIDRIGSKHKNIYGVNFWPAKNVDEYLNLKNRVESRMAAGALVGTEVQTISKQFDQILDDKDKIITKQAAKLFKQLEISWEDIEGKAGSFGFNDLSYETFRQELFDLFSNRRDELEKIPNGVYTGFNAIIESKVHAFSPGLIGLLGYPKRNENDKEHRYKNLELFYTSIDGKFHILNNMEVLYTLREHRESKRFVPASIEKPNEETIARLKSFIDNWMKKKFGQEENDLVNDIFDGGNLKLKQFDEEIPEERYKIENYDLITWFVVSKNKKF</sequence>
<feature type="domain" description="Helicase ATP-binding" evidence="3">
    <location>
        <begin position="268"/>
        <end position="425"/>
    </location>
</feature>
<dbReference type="CDD" id="cd18793">
    <property type="entry name" value="SF2_C_SNF"/>
    <property type="match status" value="1"/>
</dbReference>
<dbReference type="InterPro" id="IPR001650">
    <property type="entry name" value="Helicase_C-like"/>
</dbReference>
<dbReference type="InterPro" id="IPR038718">
    <property type="entry name" value="SNF2-like_sf"/>
</dbReference>
<comment type="caution">
    <text evidence="5">The sequence shown here is derived from an EMBL/GenBank/DDBJ whole genome shotgun (WGS) entry which is preliminary data.</text>
</comment>
<evidence type="ECO:0000256" key="2">
    <source>
        <dbReference type="SAM" id="Coils"/>
    </source>
</evidence>
<feature type="domain" description="Helicase C-terminal" evidence="4">
    <location>
        <begin position="696"/>
        <end position="916"/>
    </location>
</feature>
<accession>A0A644TVS5</accession>
<gene>
    <name evidence="5" type="primary">rapA_3</name>
    <name evidence="5" type="ORF">SDC9_15530</name>
</gene>
<dbReference type="GO" id="GO:0031297">
    <property type="term" value="P:replication fork processing"/>
    <property type="evidence" value="ECO:0007669"/>
    <property type="project" value="TreeGrafter"/>
</dbReference>
<dbReference type="EMBL" id="VSSQ01000049">
    <property type="protein sequence ID" value="MPL69781.1"/>
    <property type="molecule type" value="Genomic_DNA"/>
</dbReference>
<dbReference type="GO" id="GO:0006281">
    <property type="term" value="P:DNA repair"/>
    <property type="evidence" value="ECO:0007669"/>
    <property type="project" value="TreeGrafter"/>
</dbReference>
<keyword evidence="1 5" id="KW-0378">Hydrolase</keyword>
<evidence type="ECO:0000259" key="3">
    <source>
        <dbReference type="PROSITE" id="PS51192"/>
    </source>
</evidence>
<dbReference type="InterPro" id="IPR049730">
    <property type="entry name" value="SNF2/RAD54-like_C"/>
</dbReference>